<name>W8Y526_BACTU</name>
<feature type="transmembrane region" description="Helical" evidence="1">
    <location>
        <begin position="49"/>
        <end position="70"/>
    </location>
</feature>
<evidence type="ECO:0000313" key="2">
    <source>
        <dbReference type="EMBL" id="CDN33802.1"/>
    </source>
</evidence>
<keyword evidence="1" id="KW-0812">Transmembrane</keyword>
<keyword evidence="1" id="KW-1133">Transmembrane helix</keyword>
<gene>
    <name evidence="2" type="ORF">BTDB27_000144</name>
</gene>
<organism evidence="2">
    <name type="scientific">Bacillus thuringiensis DB27</name>
    <dbReference type="NCBI Taxonomy" id="1431339"/>
    <lineage>
        <taxon>Bacteria</taxon>
        <taxon>Bacillati</taxon>
        <taxon>Bacillota</taxon>
        <taxon>Bacilli</taxon>
        <taxon>Bacillales</taxon>
        <taxon>Bacillaceae</taxon>
        <taxon>Bacillus</taxon>
        <taxon>Bacillus cereus group</taxon>
    </lineage>
</organism>
<dbReference type="EMBL" id="HG810016">
    <property type="protein sequence ID" value="CDN33802.1"/>
    <property type="molecule type" value="Genomic_DNA"/>
</dbReference>
<reference evidence="2" key="1">
    <citation type="submission" date="2014-01" db="EMBL/GenBank/DDBJ databases">
        <title>Draft genome sequence of highly nematicidal Bacillus thuringiensis DB27.</title>
        <authorList>
            <person name="Iatsenko I."/>
            <person name="Pickard D."/>
            <person name="Corton C."/>
            <person name="Dougan G."/>
            <person name="Sommer R.J."/>
        </authorList>
    </citation>
    <scope>NUCLEOTIDE SEQUENCE [LARGE SCALE GENOMIC DNA]</scope>
    <source>
        <strain evidence="2">DB27</strain>
    </source>
</reference>
<accession>W8Y526</accession>
<dbReference type="AlphaFoldDB" id="W8Y526"/>
<proteinExistence type="predicted"/>
<dbReference type="Proteomes" id="UP000030682">
    <property type="component" value="Unassembled WGS sequence"/>
</dbReference>
<evidence type="ECO:0000256" key="1">
    <source>
        <dbReference type="SAM" id="Phobius"/>
    </source>
</evidence>
<keyword evidence="1" id="KW-0472">Membrane</keyword>
<protein>
    <submittedName>
        <fullName evidence="2">Uncharacterized protein</fullName>
    </submittedName>
</protein>
<feature type="transmembrane region" description="Helical" evidence="1">
    <location>
        <begin position="12"/>
        <end position="29"/>
    </location>
</feature>
<dbReference type="HOGENOM" id="CLU_2393540_0_0_9"/>
<sequence length="93" mass="9235">MNLVLKIKNNKVITGLVLSGALVVGVMNLKNIDVTMNVVDILEKAGIIAPSWIVTAITAAGSIAAIATLIGSLGTGAPLAVLEQLAAASTAAA</sequence>
<reference evidence="2" key="2">
    <citation type="submission" date="2014-01" db="EMBL/GenBank/DDBJ databases">
        <authorList>
            <person name="Aslett M."/>
        </authorList>
    </citation>
    <scope>NUCLEOTIDE SEQUENCE [LARGE SCALE GENOMIC DNA]</scope>
    <source>
        <strain evidence="2">DB27</strain>
    </source>
</reference>